<protein>
    <submittedName>
        <fullName evidence="8">Peptidase M48 Ste24p</fullName>
        <ecNumber evidence="8">3.4.24.-</ecNumber>
    </submittedName>
</protein>
<keyword evidence="6" id="KW-0482">Metalloprotease</keyword>
<feature type="domain" description="Peptidase M48" evidence="7">
    <location>
        <begin position="16"/>
        <end position="206"/>
    </location>
</feature>
<dbReference type="InterPro" id="IPR051156">
    <property type="entry name" value="Mito/Outer_Membr_Metalloprot"/>
</dbReference>
<keyword evidence="4 8" id="KW-0378">Hydrolase</keyword>
<evidence type="ECO:0000313" key="8">
    <source>
        <dbReference type="EMBL" id="EQD70516.1"/>
    </source>
</evidence>
<keyword evidence="3" id="KW-0479">Metal-binding</keyword>
<evidence type="ECO:0000256" key="2">
    <source>
        <dbReference type="ARBA" id="ARBA00022670"/>
    </source>
</evidence>
<dbReference type="GO" id="GO:0016020">
    <property type="term" value="C:membrane"/>
    <property type="evidence" value="ECO:0007669"/>
    <property type="project" value="TreeGrafter"/>
</dbReference>
<dbReference type="EMBL" id="AUZY01003111">
    <property type="protein sequence ID" value="EQD70516.1"/>
    <property type="molecule type" value="Genomic_DNA"/>
</dbReference>
<keyword evidence="5" id="KW-0862">Zinc</keyword>
<dbReference type="PANTHER" id="PTHR22726:SF1">
    <property type="entry name" value="METALLOENDOPEPTIDASE OMA1, MITOCHONDRIAL"/>
    <property type="match status" value="1"/>
</dbReference>
<comment type="caution">
    <text evidence="8">The sequence shown here is derived from an EMBL/GenBank/DDBJ whole genome shotgun (WGS) entry which is preliminary data.</text>
</comment>
<dbReference type="PANTHER" id="PTHR22726">
    <property type="entry name" value="METALLOENDOPEPTIDASE OMA1"/>
    <property type="match status" value="1"/>
</dbReference>
<dbReference type="SUPFAM" id="SSF48452">
    <property type="entry name" value="TPR-like"/>
    <property type="match status" value="1"/>
</dbReference>
<dbReference type="InterPro" id="IPR001915">
    <property type="entry name" value="Peptidase_M48"/>
</dbReference>
<dbReference type="InterPro" id="IPR011990">
    <property type="entry name" value="TPR-like_helical_dom_sf"/>
</dbReference>
<evidence type="ECO:0000256" key="5">
    <source>
        <dbReference type="ARBA" id="ARBA00022833"/>
    </source>
</evidence>
<evidence type="ECO:0000256" key="3">
    <source>
        <dbReference type="ARBA" id="ARBA00022723"/>
    </source>
</evidence>
<dbReference type="AlphaFoldDB" id="T1BC61"/>
<keyword evidence="2" id="KW-0645">Protease</keyword>
<accession>T1BC61</accession>
<dbReference type="Pfam" id="PF01435">
    <property type="entry name" value="Peptidase_M48"/>
    <property type="match status" value="1"/>
</dbReference>
<dbReference type="GO" id="GO:0004222">
    <property type="term" value="F:metalloendopeptidase activity"/>
    <property type="evidence" value="ECO:0007669"/>
    <property type="project" value="InterPro"/>
</dbReference>
<evidence type="ECO:0000259" key="7">
    <source>
        <dbReference type="Pfam" id="PF01435"/>
    </source>
</evidence>
<sequence length="449" mass="50385">MYQTLKRLHLVLPDPQVQSYIAHLGHILSSHSARPTLPFHYFVMKTNQINSFAAPGNYIAIFTGIILFTRHEDELAAILSHETAHEVQGHIARTLAAQKHQGIMGLAALAGAIALAAVSGNPNVALAAIGSAAGGYEQYEINYLRTHESEADRVGITIMARAGFDPYGMVDIFRALAGQTALNGRPPAIFLDHPTNLDRMANAAERARLLEYHPRPEDPDYALMRARVRVLVSHHLNRTLHDFAMKVRSPAPQSPLWHHLANRYGEALCWLRLSHPRSALDVIDPLEKRYPMILAFRLAKAHALLDSGLIRAAVHLDAETDQYFPDNEATVLGYSQALARERDFTRAVLVLDRFYGLHPHHTLVLHRLAHINARLGRKSLADYDLAHYFVLLGSYLDAQLEMDLALKAPHLTSLERDQYHAYLKVIQQWIRRHPNRVRQAGSRSLDGSI</sequence>
<evidence type="ECO:0000256" key="4">
    <source>
        <dbReference type="ARBA" id="ARBA00022801"/>
    </source>
</evidence>
<dbReference type="Gene3D" id="3.30.2010.10">
    <property type="entry name" value="Metalloproteases ('zincins'), catalytic domain"/>
    <property type="match status" value="1"/>
</dbReference>
<evidence type="ECO:0000256" key="1">
    <source>
        <dbReference type="ARBA" id="ARBA00001947"/>
    </source>
</evidence>
<reference evidence="8" key="1">
    <citation type="submission" date="2013-08" db="EMBL/GenBank/DDBJ databases">
        <authorList>
            <person name="Mendez C."/>
            <person name="Richter M."/>
            <person name="Ferrer M."/>
            <person name="Sanchez J."/>
        </authorList>
    </citation>
    <scope>NUCLEOTIDE SEQUENCE</scope>
</reference>
<dbReference type="GO" id="GO:0046872">
    <property type="term" value="F:metal ion binding"/>
    <property type="evidence" value="ECO:0007669"/>
    <property type="project" value="UniProtKB-KW"/>
</dbReference>
<gene>
    <name evidence="8" type="ORF">B1B_04947</name>
</gene>
<name>T1BC61_9ZZZZ</name>
<organism evidence="8">
    <name type="scientific">mine drainage metagenome</name>
    <dbReference type="NCBI Taxonomy" id="410659"/>
    <lineage>
        <taxon>unclassified sequences</taxon>
        <taxon>metagenomes</taxon>
        <taxon>ecological metagenomes</taxon>
    </lineage>
</organism>
<proteinExistence type="predicted"/>
<reference evidence="8" key="2">
    <citation type="journal article" date="2014" name="ISME J.">
        <title>Microbial stratification in low pH oxic and suboxic macroscopic growths along an acid mine drainage.</title>
        <authorList>
            <person name="Mendez-Garcia C."/>
            <person name="Mesa V."/>
            <person name="Sprenger R.R."/>
            <person name="Richter M."/>
            <person name="Diez M.S."/>
            <person name="Solano J."/>
            <person name="Bargiela R."/>
            <person name="Golyshina O.V."/>
            <person name="Manteca A."/>
            <person name="Ramos J.L."/>
            <person name="Gallego J.R."/>
            <person name="Llorente I."/>
            <person name="Martins Dos Santos V.A."/>
            <person name="Jensen O.N."/>
            <person name="Pelaez A.I."/>
            <person name="Sanchez J."/>
            <person name="Ferrer M."/>
        </authorList>
    </citation>
    <scope>NUCLEOTIDE SEQUENCE</scope>
</reference>
<dbReference type="EC" id="3.4.24.-" evidence="8"/>
<dbReference type="Gene3D" id="1.25.40.10">
    <property type="entry name" value="Tetratricopeptide repeat domain"/>
    <property type="match status" value="1"/>
</dbReference>
<dbReference type="GO" id="GO:0051603">
    <property type="term" value="P:proteolysis involved in protein catabolic process"/>
    <property type="evidence" value="ECO:0007669"/>
    <property type="project" value="TreeGrafter"/>
</dbReference>
<comment type="cofactor">
    <cofactor evidence="1">
        <name>Zn(2+)</name>
        <dbReference type="ChEBI" id="CHEBI:29105"/>
    </cofactor>
</comment>
<evidence type="ECO:0000256" key="6">
    <source>
        <dbReference type="ARBA" id="ARBA00023049"/>
    </source>
</evidence>